<dbReference type="OrthoDB" id="252020at2759"/>
<keyword evidence="3" id="KW-1185">Reference proteome</keyword>
<keyword evidence="1" id="KW-1133">Transmembrane helix</keyword>
<feature type="transmembrane region" description="Helical" evidence="1">
    <location>
        <begin position="77"/>
        <end position="99"/>
    </location>
</feature>
<evidence type="ECO:0000313" key="2">
    <source>
        <dbReference type="EMBL" id="KAE8155189.1"/>
    </source>
</evidence>
<organism evidence="2 3">
    <name type="scientific">Aspergillus avenaceus</name>
    <dbReference type="NCBI Taxonomy" id="36643"/>
    <lineage>
        <taxon>Eukaryota</taxon>
        <taxon>Fungi</taxon>
        <taxon>Dikarya</taxon>
        <taxon>Ascomycota</taxon>
        <taxon>Pezizomycotina</taxon>
        <taxon>Eurotiomycetes</taxon>
        <taxon>Eurotiomycetidae</taxon>
        <taxon>Eurotiales</taxon>
        <taxon>Aspergillaceae</taxon>
        <taxon>Aspergillus</taxon>
        <taxon>Aspergillus subgen. Circumdati</taxon>
    </lineage>
</organism>
<dbReference type="AlphaFoldDB" id="A0A5N6U9T9"/>
<dbReference type="Pfam" id="PF15496">
    <property type="entry name" value="DUF4646"/>
    <property type="match status" value="1"/>
</dbReference>
<dbReference type="Proteomes" id="UP000325780">
    <property type="component" value="Unassembled WGS sequence"/>
</dbReference>
<keyword evidence="1" id="KW-0812">Transmembrane</keyword>
<accession>A0A5N6U9T9</accession>
<dbReference type="EMBL" id="ML742024">
    <property type="protein sequence ID" value="KAE8155189.1"/>
    <property type="molecule type" value="Genomic_DNA"/>
</dbReference>
<dbReference type="InterPro" id="IPR028018">
    <property type="entry name" value="DUF4646"/>
</dbReference>
<name>A0A5N6U9T9_ASPAV</name>
<evidence type="ECO:0000313" key="3">
    <source>
        <dbReference type="Proteomes" id="UP000325780"/>
    </source>
</evidence>
<evidence type="ECO:0000256" key="1">
    <source>
        <dbReference type="SAM" id="Phobius"/>
    </source>
</evidence>
<proteinExistence type="predicted"/>
<protein>
    <submittedName>
        <fullName evidence="2">Uncharacterized protein</fullName>
    </submittedName>
</protein>
<sequence>MTSATAKSSITLQPETALSRGLQIPTKSSHITSGFEYPPILQTHNISPADWSNFTSEITSQARLTRAQWSTAVGRGLGVLAVGGLMIGFLGAIPAYVVARKVQRNREEQNMVAATGEDGLGRTIREWNEGFFEPRGVVIRVDLPFEEVEDIGMMDVFGSAEREGVKGWWEGVRGRRREDAQRKARIVIIPIPMSEVEMEGKA</sequence>
<keyword evidence="1" id="KW-0472">Membrane</keyword>
<gene>
    <name evidence="2" type="ORF">BDV25DRAFT_135236</name>
</gene>
<reference evidence="2 3" key="1">
    <citation type="submission" date="2019-04" db="EMBL/GenBank/DDBJ databases">
        <title>Friends and foes A comparative genomics study of 23 Aspergillus species from section Flavi.</title>
        <authorList>
            <consortium name="DOE Joint Genome Institute"/>
            <person name="Kjaerbolling I."/>
            <person name="Vesth T."/>
            <person name="Frisvad J.C."/>
            <person name="Nybo J.L."/>
            <person name="Theobald S."/>
            <person name="Kildgaard S."/>
            <person name="Isbrandt T."/>
            <person name="Kuo A."/>
            <person name="Sato A."/>
            <person name="Lyhne E.K."/>
            <person name="Kogle M.E."/>
            <person name="Wiebenga A."/>
            <person name="Kun R.S."/>
            <person name="Lubbers R.J."/>
            <person name="Makela M.R."/>
            <person name="Barry K."/>
            <person name="Chovatia M."/>
            <person name="Clum A."/>
            <person name="Daum C."/>
            <person name="Haridas S."/>
            <person name="He G."/>
            <person name="LaButti K."/>
            <person name="Lipzen A."/>
            <person name="Mondo S."/>
            <person name="Riley R."/>
            <person name="Salamov A."/>
            <person name="Simmons B.A."/>
            <person name="Magnuson J.K."/>
            <person name="Henrissat B."/>
            <person name="Mortensen U.H."/>
            <person name="Larsen T.O."/>
            <person name="Devries R.P."/>
            <person name="Grigoriev I.V."/>
            <person name="Machida M."/>
            <person name="Baker S.E."/>
            <person name="Andersen M.R."/>
        </authorList>
    </citation>
    <scope>NUCLEOTIDE SEQUENCE [LARGE SCALE GENOMIC DNA]</scope>
    <source>
        <strain evidence="2 3">IBT 18842</strain>
    </source>
</reference>